<reference evidence="2" key="1">
    <citation type="submission" date="2018-05" db="EMBL/GenBank/DDBJ databases">
        <authorList>
            <person name="Lanie J.A."/>
            <person name="Ng W.-L."/>
            <person name="Kazmierczak K.M."/>
            <person name="Andrzejewski T.M."/>
            <person name="Davidsen T.M."/>
            <person name="Wayne K.J."/>
            <person name="Tettelin H."/>
            <person name="Glass J.I."/>
            <person name="Rusch D."/>
            <person name="Podicherti R."/>
            <person name="Tsui H.-C.T."/>
            <person name="Winkler M.E."/>
        </authorList>
    </citation>
    <scope>NUCLEOTIDE SEQUENCE</scope>
</reference>
<evidence type="ECO:0000313" key="2">
    <source>
        <dbReference type="EMBL" id="SVB78446.1"/>
    </source>
</evidence>
<feature type="non-terminal residue" evidence="2">
    <location>
        <position position="1"/>
    </location>
</feature>
<dbReference type="AlphaFoldDB" id="A0A382GTM0"/>
<protein>
    <recommendedName>
        <fullName evidence="1">CO dehydrogenase flavoprotein C-terminal domain-containing protein</fullName>
    </recommendedName>
</protein>
<organism evidence="2">
    <name type="scientific">marine metagenome</name>
    <dbReference type="NCBI Taxonomy" id="408172"/>
    <lineage>
        <taxon>unclassified sequences</taxon>
        <taxon>metagenomes</taxon>
        <taxon>ecological metagenomes</taxon>
    </lineage>
</organism>
<proteinExistence type="predicted"/>
<dbReference type="Gene3D" id="3.30.390.50">
    <property type="entry name" value="CO dehydrogenase flavoprotein, C-terminal domain"/>
    <property type="match status" value="1"/>
</dbReference>
<dbReference type="InterPro" id="IPR005107">
    <property type="entry name" value="CO_DH_flav_C"/>
</dbReference>
<feature type="domain" description="CO dehydrogenase flavoprotein C-terminal" evidence="1">
    <location>
        <begin position="2"/>
        <end position="62"/>
    </location>
</feature>
<gene>
    <name evidence="2" type="ORF">METZ01_LOCUS231300</name>
</gene>
<dbReference type="InterPro" id="IPR036683">
    <property type="entry name" value="CO_DH_flav_C_dom_sf"/>
</dbReference>
<dbReference type="EMBL" id="UINC01057378">
    <property type="protein sequence ID" value="SVB78446.1"/>
    <property type="molecule type" value="Genomic_DNA"/>
</dbReference>
<accession>A0A382GTM0</accession>
<sequence length="66" mass="7274">PIPLVLEGVGTILKNQPVGDHIIEAVADEGKKQARPISDMRGTSEFRKHLSAVMITRAFHKAIQRT</sequence>
<dbReference type="Pfam" id="PF03450">
    <property type="entry name" value="CO_deh_flav_C"/>
    <property type="match status" value="1"/>
</dbReference>
<name>A0A382GTM0_9ZZZZ</name>
<evidence type="ECO:0000259" key="1">
    <source>
        <dbReference type="Pfam" id="PF03450"/>
    </source>
</evidence>
<dbReference type="SUPFAM" id="SSF55447">
    <property type="entry name" value="CO dehydrogenase flavoprotein C-terminal domain-like"/>
    <property type="match status" value="1"/>
</dbReference>